<keyword evidence="2" id="KW-1185">Reference proteome</keyword>
<comment type="caution">
    <text evidence="1">The sequence shown here is derived from an EMBL/GenBank/DDBJ whole genome shotgun (WGS) entry which is preliminary data.</text>
</comment>
<feature type="non-terminal residue" evidence="1">
    <location>
        <position position="1"/>
    </location>
</feature>
<protein>
    <submittedName>
        <fullName evidence="1">(Mediterranean fruit fly) hypothetical protein</fullName>
    </submittedName>
</protein>
<sequence length="71" mass="7912">VAAVTALSTQHCTEFNARSTRTHYRPLSTQNTNISSIICRSNIGAGIRCRAFCCHNYNYSAIFRFTPGLIN</sequence>
<proteinExistence type="predicted"/>
<evidence type="ECO:0000313" key="2">
    <source>
        <dbReference type="Proteomes" id="UP000606786"/>
    </source>
</evidence>
<organism evidence="1 2">
    <name type="scientific">Ceratitis capitata</name>
    <name type="common">Mediterranean fruit fly</name>
    <name type="synonym">Tephritis capitata</name>
    <dbReference type="NCBI Taxonomy" id="7213"/>
    <lineage>
        <taxon>Eukaryota</taxon>
        <taxon>Metazoa</taxon>
        <taxon>Ecdysozoa</taxon>
        <taxon>Arthropoda</taxon>
        <taxon>Hexapoda</taxon>
        <taxon>Insecta</taxon>
        <taxon>Pterygota</taxon>
        <taxon>Neoptera</taxon>
        <taxon>Endopterygota</taxon>
        <taxon>Diptera</taxon>
        <taxon>Brachycera</taxon>
        <taxon>Muscomorpha</taxon>
        <taxon>Tephritoidea</taxon>
        <taxon>Tephritidae</taxon>
        <taxon>Ceratitis</taxon>
        <taxon>Ceratitis</taxon>
    </lineage>
</organism>
<dbReference type="Proteomes" id="UP000606786">
    <property type="component" value="Unassembled WGS sequence"/>
</dbReference>
<dbReference type="EMBL" id="CAJHJT010000001">
    <property type="protein sequence ID" value="CAD6992937.1"/>
    <property type="molecule type" value="Genomic_DNA"/>
</dbReference>
<reference evidence="1" key="1">
    <citation type="submission" date="2020-11" db="EMBL/GenBank/DDBJ databases">
        <authorList>
            <person name="Whitehead M."/>
        </authorList>
    </citation>
    <scope>NUCLEOTIDE SEQUENCE</scope>
    <source>
        <strain evidence="1">EGII</strain>
    </source>
</reference>
<accession>A0A811U4I9</accession>
<evidence type="ECO:0000313" key="1">
    <source>
        <dbReference type="EMBL" id="CAD6992937.1"/>
    </source>
</evidence>
<gene>
    <name evidence="1" type="ORF">CCAP1982_LOCUS1770</name>
</gene>
<dbReference type="AlphaFoldDB" id="A0A811U4I9"/>
<name>A0A811U4I9_CERCA</name>